<proteinExistence type="predicted"/>
<dbReference type="HOGENOM" id="CLU_286804_0_0_3"/>
<dbReference type="RefSeq" id="WP_011610844.1">
    <property type="nucleotide sequence ID" value="NC_008312.1"/>
</dbReference>
<organism evidence="2">
    <name type="scientific">Trichodesmium erythraeum (strain IMS101)</name>
    <dbReference type="NCBI Taxonomy" id="203124"/>
    <lineage>
        <taxon>Bacteria</taxon>
        <taxon>Bacillati</taxon>
        <taxon>Cyanobacteriota</taxon>
        <taxon>Cyanophyceae</taxon>
        <taxon>Oscillatoriophycideae</taxon>
        <taxon>Oscillatoriales</taxon>
        <taxon>Microcoleaceae</taxon>
        <taxon>Trichodesmium</taxon>
    </lineage>
</organism>
<name>Q116W6_TRIEI</name>
<dbReference type="EMBL" id="CP000393">
    <property type="protein sequence ID" value="ABG50458.1"/>
    <property type="molecule type" value="Genomic_DNA"/>
</dbReference>
<dbReference type="eggNOG" id="ENOG502Z7M5">
    <property type="taxonomic scope" value="Bacteria"/>
</dbReference>
<reference evidence="2" key="1">
    <citation type="submission" date="2006-06" db="EMBL/GenBank/DDBJ databases">
        <title>Complete sequence of Trichodesmium erythraeum IMS101.</title>
        <authorList>
            <consortium name="US DOE Joint Genome Institute"/>
            <person name="Copeland A."/>
            <person name="Lucas S."/>
            <person name="Lapidus A."/>
            <person name="Barry K."/>
            <person name="Detter J.C."/>
            <person name="Glavina del Rio T."/>
            <person name="Hammon N."/>
            <person name="Israni S."/>
            <person name="Dalin E."/>
            <person name="Tice H."/>
            <person name="Pitluck S."/>
            <person name="Kiss H."/>
            <person name="Munk A.C."/>
            <person name="Brettin T."/>
            <person name="Bruce D."/>
            <person name="Han C."/>
            <person name="Tapia R."/>
            <person name="Gilna P."/>
            <person name="Schmutz J."/>
            <person name="Larimer F."/>
            <person name="Land M."/>
            <person name="Hauser L."/>
            <person name="Kyrpides N."/>
            <person name="Kim E."/>
            <person name="Richardson P."/>
        </authorList>
    </citation>
    <scope>NUCLEOTIDE SEQUENCE [LARGE SCALE GENOMIC DNA]</scope>
    <source>
        <strain evidence="2">IMS101</strain>
    </source>
</reference>
<feature type="domain" description="DUF6603" evidence="1">
    <location>
        <begin position="405"/>
        <end position="908"/>
    </location>
</feature>
<dbReference type="Pfam" id="PF20248">
    <property type="entry name" value="DUF6603"/>
    <property type="match status" value="1"/>
</dbReference>
<dbReference type="InterPro" id="IPR046538">
    <property type="entry name" value="DUF6603"/>
</dbReference>
<evidence type="ECO:0000313" key="2">
    <source>
        <dbReference type="EMBL" id="ABG50458.1"/>
    </source>
</evidence>
<accession>Q116W6</accession>
<dbReference type="STRING" id="203124.Tery_1092"/>
<dbReference type="KEGG" id="ter:Tery_1092"/>
<gene>
    <name evidence="2" type="ordered locus">Tery_1092</name>
</gene>
<dbReference type="AlphaFoldDB" id="Q116W6"/>
<sequence length="1107" mass="121793">MQKSPNIDAEIVAGLNDIQAFINLIQTEFLFDDVSLNTIDIFTLRQASCTQDQNNFTFTLGVTIAIEQDEGQGLTTKELSGSLVIEIKTDDNGNNYKGVYGGSLSIPIKPTGALVFRLDYQTKTESGKNTKLVVGSLDANANQNLGNVNLSNLVSEICPSLTDLFPDELLNFSLGSDVIFVINSTNNGQRNQNKMLFSIGFDAEIALSDIPLAGSLLPPNSLEGEFAFEFLVSFQKFTQKEVKTINSLLEELGTKLLIKPPCSSINNLERGASIGAHFKIAQFVQAWLLPLVKTPPTAAGGSRSLSTTTNNVSGKVSSDEVITPTDNGAWLNTQKLFRRLYFQKVGLVYKKIAQFVQAWLLPLVKTPPTAAGGSRSLTTTTNNDSGNVSSDGVITLADNGVWLNIQKSFGPLYFDKVGLVYTKGEMRLTPKFIIEVSRFTLALNGLYISSGLTAFKPHFNLDGFGLELKTRSLEMGGAFLVAHGAEGQNNYDEYLGIVTVSFQKKVGPALALSAIGSFTDYQNSDQFALFLYLAADYPFGGPPFFFVTGISGGFGYNHDLIIPPLEDIKKFPLVTEALKGPQKIDPDQTGEIITEKLEALNKYIPPSIGSGFGALGLKFTGCKIVDGFGLITLGISQNEFEINLLGIATMMLPTKLKDNYEPIAMAELAIAGRFNPMEGVILIQGQLTENSYIFSRNCRLTGGFAYGLWFLGDFVFTQGGYHPRFQVPDYYPNVPRLGLNWQIDSHSHITAQAYFAICGHGIMAGGLMDIRYQLGSVWAHFEAGLDLLLGWAPYHYDVNVYCSVRVGVGALSVGLGMGVHIWGPDFGGKLELRVFVCKVTIKIGDQSSIYPVPIKWDEFEDTFLPEPENVCSLTSINGLVKQVLEPTRKEEQKEVWIINPTVFEMSTDSLVPTKQAFVGEQKKEINTDTNFGINSMGVDNNELDTTHKVTICKDSRERAEDKFKFEPITKLASTSTWGEPNMVNGHIKPPEVNGKQFIENVFFGFRILPAELPKAGKTHEIGVEHLQYETEKVEDAYLWESCTPFVPNPNLDEENKRNKIMQTVGSNEQRNKILAALGWDVYQVDMNEDEAEAIANSFVFAPLIKLT</sequence>
<dbReference type="OrthoDB" id="535891at2"/>
<evidence type="ECO:0000259" key="1">
    <source>
        <dbReference type="Pfam" id="PF20248"/>
    </source>
</evidence>
<protein>
    <recommendedName>
        <fullName evidence="1">DUF6603 domain-containing protein</fullName>
    </recommendedName>
</protein>